<organism evidence="2 3">
    <name type="scientific">Prorocentrum cordatum</name>
    <dbReference type="NCBI Taxonomy" id="2364126"/>
    <lineage>
        <taxon>Eukaryota</taxon>
        <taxon>Sar</taxon>
        <taxon>Alveolata</taxon>
        <taxon>Dinophyceae</taxon>
        <taxon>Prorocentrales</taxon>
        <taxon>Prorocentraceae</taxon>
        <taxon>Prorocentrum</taxon>
    </lineage>
</organism>
<feature type="compositionally biased region" description="Low complexity" evidence="1">
    <location>
        <begin position="30"/>
        <end position="41"/>
    </location>
</feature>
<evidence type="ECO:0000313" key="2">
    <source>
        <dbReference type="EMBL" id="CAK0800078.1"/>
    </source>
</evidence>
<protein>
    <submittedName>
        <fullName evidence="2">Uncharacterized protein</fullName>
    </submittedName>
</protein>
<dbReference type="EMBL" id="CAUYUJ010002290">
    <property type="protein sequence ID" value="CAK0800078.1"/>
    <property type="molecule type" value="Genomic_DNA"/>
</dbReference>
<feature type="region of interest" description="Disordered" evidence="1">
    <location>
        <begin position="1"/>
        <end position="54"/>
    </location>
</feature>
<feature type="non-terminal residue" evidence="2">
    <location>
        <position position="114"/>
    </location>
</feature>
<accession>A0ABN9Q6A5</accession>
<dbReference type="Proteomes" id="UP001189429">
    <property type="component" value="Unassembled WGS sequence"/>
</dbReference>
<feature type="compositionally biased region" description="Polar residues" evidence="1">
    <location>
        <begin position="1"/>
        <end position="16"/>
    </location>
</feature>
<comment type="caution">
    <text evidence="2">The sequence shown here is derived from an EMBL/GenBank/DDBJ whole genome shotgun (WGS) entry which is preliminary data.</text>
</comment>
<reference evidence="2" key="1">
    <citation type="submission" date="2023-10" db="EMBL/GenBank/DDBJ databases">
        <authorList>
            <person name="Chen Y."/>
            <person name="Shah S."/>
            <person name="Dougan E. K."/>
            <person name="Thang M."/>
            <person name="Chan C."/>
        </authorList>
    </citation>
    <scope>NUCLEOTIDE SEQUENCE [LARGE SCALE GENOMIC DNA]</scope>
</reference>
<evidence type="ECO:0000313" key="3">
    <source>
        <dbReference type="Proteomes" id="UP001189429"/>
    </source>
</evidence>
<keyword evidence="3" id="KW-1185">Reference proteome</keyword>
<name>A0ABN9Q6A5_9DINO</name>
<gene>
    <name evidence="2" type="ORF">PCOR1329_LOCUS8348</name>
</gene>
<proteinExistence type="predicted"/>
<feature type="compositionally biased region" description="Basic and acidic residues" evidence="1">
    <location>
        <begin position="45"/>
        <end position="54"/>
    </location>
</feature>
<evidence type="ECO:0000256" key="1">
    <source>
        <dbReference type="SAM" id="MobiDB-lite"/>
    </source>
</evidence>
<sequence length="114" mass="12957">MFAAKQQRSQIRQTFGSHYDRHASPVRNTRSSGESYPSSSRSARRAAEAKERDAEFGRRWVSDMVGGIACSERHRAEDVKWRQLEVLFGEVPSWADHLPAGTRQEDLLPADVDK</sequence>